<dbReference type="EMBL" id="MU967171">
    <property type="protein sequence ID" value="KAK6646312.1"/>
    <property type="molecule type" value="Genomic_DNA"/>
</dbReference>
<reference evidence="1 2" key="1">
    <citation type="journal article" date="2020" name="Nat. Biotechnol.">
        <title>A genome resource for green millet Setaria viridis enables discovery of agronomically valuable loci.</title>
        <authorList>
            <person name="Mamidi S."/>
            <person name="Healey A."/>
            <person name="Huang P."/>
            <person name="Grimwood J."/>
            <person name="Jenkins J."/>
            <person name="Barry K."/>
            <person name="Sreedasyam A."/>
            <person name="Shu S."/>
            <person name="Lovell J.T."/>
            <person name="Feldman M."/>
            <person name="Wu J."/>
            <person name="Yu Y."/>
            <person name="Chen C."/>
            <person name="Johnson J."/>
            <person name="Sakakibara H."/>
            <person name="Kiba T."/>
            <person name="Sakurai T."/>
            <person name="Tavares R."/>
            <person name="Nusinow D.A."/>
            <person name="Baxter I."/>
            <person name="Schmutz J."/>
            <person name="Brutnell T.P."/>
            <person name="Kellogg E.A."/>
        </authorList>
    </citation>
    <scope>NUCLEOTIDE SEQUENCE [LARGE SCALE GENOMIC DNA]</scope>
    <source>
        <strain evidence="2">cv. A10</strain>
    </source>
</reference>
<keyword evidence="2" id="KW-1185">Reference proteome</keyword>
<proteinExistence type="predicted"/>
<protein>
    <submittedName>
        <fullName evidence="1">Uncharacterized protein</fullName>
    </submittedName>
</protein>
<accession>A0ACC3P266</accession>
<comment type="caution">
    <text evidence="1">The sequence shown here is derived from an EMBL/GenBank/DDBJ whole genome shotgun (WGS) entry which is preliminary data.</text>
</comment>
<evidence type="ECO:0000313" key="2">
    <source>
        <dbReference type="Proteomes" id="UP000298652"/>
    </source>
</evidence>
<sequence>MLGIFFWPFFLSLKGLKTFLYTDRSREAGKKEGSRLGTHGNRTHWRSFNRTSSTKSS</sequence>
<name>A0ACC3P266_SETVI</name>
<organism evidence="1 2">
    <name type="scientific">Setaria viridis</name>
    <name type="common">Green bristlegrass</name>
    <name type="synonym">Setaria italica subsp. viridis</name>
    <dbReference type="NCBI Taxonomy" id="4556"/>
    <lineage>
        <taxon>Eukaryota</taxon>
        <taxon>Viridiplantae</taxon>
        <taxon>Streptophyta</taxon>
        <taxon>Embryophyta</taxon>
        <taxon>Tracheophyta</taxon>
        <taxon>Spermatophyta</taxon>
        <taxon>Magnoliopsida</taxon>
        <taxon>Liliopsida</taxon>
        <taxon>Poales</taxon>
        <taxon>Poaceae</taxon>
        <taxon>PACMAD clade</taxon>
        <taxon>Panicoideae</taxon>
        <taxon>Panicodae</taxon>
        <taxon>Paniceae</taxon>
        <taxon>Cenchrinae</taxon>
        <taxon>Setaria</taxon>
    </lineage>
</organism>
<dbReference type="Proteomes" id="UP000298652">
    <property type="component" value="Unassembled WGS sequence"/>
</dbReference>
<gene>
    <name evidence="1" type="ORF">SEVIR_J003710v4</name>
</gene>
<evidence type="ECO:0000313" key="1">
    <source>
        <dbReference type="EMBL" id="KAK6646312.1"/>
    </source>
</evidence>